<evidence type="ECO:0000313" key="2">
    <source>
        <dbReference type="Proteomes" id="UP000193404"/>
    </source>
</evidence>
<sequence length="320" mass="37023">MYLFNIHNDDMYSISDTKAYQIKIDEKQISSFINRYIEIEYPSLKEALETKLPSTLIKRLISEYDPIRKQIYLTKKLKQLLKYHDELTKLGLKIKIETKDKLPSETKGKMDKEVKGIRIYFTDQAYDTLLLASEEKGKDIYKAKNGIMIDHTLAIAVIDEKQLPESISLCYDAKNMKIILLSSTQFINYGTGKYTAPCVRANIRGVSSYRKESVLTIANKIEKEGEGERKEKKSINQKKHSKDEVTQYSKDGYDYIQCILNDPISTICKQILIRNGIQTDKVDEITYLFSPCVYVYTSAELCLSHMPSYIASDLIRFLYK</sequence>
<protein>
    <submittedName>
        <fullName evidence="1">Uncharacterized protein</fullName>
    </submittedName>
</protein>
<dbReference type="GeneID" id="41589255"/>
<dbReference type="KEGG" id="aman:B6F84_00005"/>
<dbReference type="EMBL" id="CP020477">
    <property type="protein sequence ID" value="ARM74569.1"/>
    <property type="molecule type" value="Genomic_DNA"/>
</dbReference>
<gene>
    <name evidence="1" type="ORF">B6F84_00005</name>
</gene>
<accession>A0A1W6JWE4</accession>
<reference evidence="1 2" key="1">
    <citation type="submission" date="2017-03" db="EMBL/GenBank/DDBJ databases">
        <title>Sulfur activation and transportation mechanism of thermophilic Archaea Acidianus manzaensis YN-25.</title>
        <authorList>
            <person name="Ma Y."/>
            <person name="Yang Y."/>
            <person name="Xia J."/>
        </authorList>
    </citation>
    <scope>NUCLEOTIDE SEQUENCE [LARGE SCALE GENOMIC DNA]</scope>
    <source>
        <strain evidence="1 2">YN-25</strain>
    </source>
</reference>
<organism evidence="1 2">
    <name type="scientific">Acidianus manzaensis</name>
    <dbReference type="NCBI Taxonomy" id="282676"/>
    <lineage>
        <taxon>Archaea</taxon>
        <taxon>Thermoproteota</taxon>
        <taxon>Thermoprotei</taxon>
        <taxon>Sulfolobales</taxon>
        <taxon>Sulfolobaceae</taxon>
        <taxon>Acidianus</taxon>
    </lineage>
</organism>
<dbReference type="RefSeq" id="WP_148690315.1">
    <property type="nucleotide sequence ID" value="NZ_CP020477.1"/>
</dbReference>
<name>A0A1W6JWE4_9CREN</name>
<keyword evidence="2" id="KW-1185">Reference proteome</keyword>
<dbReference type="Proteomes" id="UP000193404">
    <property type="component" value="Chromosome"/>
</dbReference>
<evidence type="ECO:0000313" key="1">
    <source>
        <dbReference type="EMBL" id="ARM74569.1"/>
    </source>
</evidence>
<dbReference type="AlphaFoldDB" id="A0A1W6JWE4"/>
<proteinExistence type="predicted"/>